<evidence type="ECO:0000313" key="11">
    <source>
        <dbReference type="Proteomes" id="UP000254476"/>
    </source>
</evidence>
<feature type="binding site" evidence="7">
    <location>
        <position position="62"/>
    </location>
    <ligand>
        <name>substrate</name>
    </ligand>
</feature>
<sequence length="212" mass="23800">MTTRLLVARHGNTFAPGDVIRRVGTTDLPLVDSGLHQGRLLGNYLKQNHLIPDVLFTSKLKRAIQTAEQAQNTMGTDLPIETLSIFNEIDYGPDENQPEEQVVARIGKEALRFWEAQAIVPQGWNVDPDTLIKNWLNFSIRLRTEYTGKTCLIITSNGIARFLPYLTGNFEAFSGQYGIKIATGALCIFENKEHSELWDCIAWNVKPQTIIG</sequence>
<keyword evidence="3" id="KW-0312">Gluconeogenesis</keyword>
<dbReference type="InterPro" id="IPR005952">
    <property type="entry name" value="Phosphogly_mut1"/>
</dbReference>
<dbReference type="InterPro" id="IPR029033">
    <property type="entry name" value="His_PPase_superfam"/>
</dbReference>
<dbReference type="EMBL" id="LNYE01000020">
    <property type="protein sequence ID" value="KTD11974.1"/>
    <property type="molecule type" value="Genomic_DNA"/>
</dbReference>
<protein>
    <recommendedName>
        <fullName evidence="2">phosphoglycerate mutase (2,3-diphosphoglycerate-dependent)</fullName>
        <ecNumber evidence="2">5.4.2.11</ecNumber>
    </recommendedName>
</protein>
<feature type="active site" description="Proton donor/acceptor" evidence="6">
    <location>
        <position position="88"/>
    </location>
</feature>
<evidence type="ECO:0000256" key="6">
    <source>
        <dbReference type="PIRSR" id="PIRSR613078-1"/>
    </source>
</evidence>
<organism evidence="9 11">
    <name type="scientific">Legionella gratiana</name>
    <dbReference type="NCBI Taxonomy" id="45066"/>
    <lineage>
        <taxon>Bacteria</taxon>
        <taxon>Pseudomonadati</taxon>
        <taxon>Pseudomonadota</taxon>
        <taxon>Gammaproteobacteria</taxon>
        <taxon>Legionellales</taxon>
        <taxon>Legionellaceae</taxon>
        <taxon>Legionella</taxon>
    </lineage>
</organism>
<dbReference type="SMART" id="SM00855">
    <property type="entry name" value="PGAM"/>
    <property type="match status" value="1"/>
</dbReference>
<feature type="active site" description="Tele-phosphohistidine intermediate" evidence="6">
    <location>
        <position position="10"/>
    </location>
</feature>
<keyword evidence="5 9" id="KW-0413">Isomerase</keyword>
<accession>A0A378JF55</accession>
<dbReference type="Gene3D" id="3.40.50.1240">
    <property type="entry name" value="Phosphoglycerate mutase-like"/>
    <property type="match status" value="1"/>
</dbReference>
<dbReference type="STRING" id="45066.Lgra_1432"/>
<evidence type="ECO:0000256" key="2">
    <source>
        <dbReference type="ARBA" id="ARBA00012028"/>
    </source>
</evidence>
<name>A0A378JF55_9GAMM</name>
<dbReference type="InterPro" id="IPR013078">
    <property type="entry name" value="His_Pase_superF_clade-1"/>
</dbReference>
<evidence type="ECO:0000256" key="7">
    <source>
        <dbReference type="PIRSR" id="PIRSR613078-2"/>
    </source>
</evidence>
<evidence type="ECO:0000313" key="10">
    <source>
        <dbReference type="Proteomes" id="UP000054691"/>
    </source>
</evidence>
<dbReference type="EC" id="5.4.2.11" evidence="2"/>
<dbReference type="OrthoDB" id="280692at2"/>
<dbReference type="Proteomes" id="UP000254476">
    <property type="component" value="Unassembled WGS sequence"/>
</dbReference>
<evidence type="ECO:0000313" key="8">
    <source>
        <dbReference type="EMBL" id="KTD11974.1"/>
    </source>
</evidence>
<keyword evidence="10" id="KW-1185">Reference proteome</keyword>
<dbReference type="GO" id="GO:0006094">
    <property type="term" value="P:gluconeogenesis"/>
    <property type="evidence" value="ECO:0007669"/>
    <property type="project" value="UniProtKB-KW"/>
</dbReference>
<dbReference type="RefSeq" id="WP_058498572.1">
    <property type="nucleotide sequence ID" value="NZ_CAAAHW010000007.1"/>
</dbReference>
<dbReference type="GO" id="GO:0006096">
    <property type="term" value="P:glycolytic process"/>
    <property type="evidence" value="ECO:0007669"/>
    <property type="project" value="UniProtKB-KW"/>
</dbReference>
<evidence type="ECO:0000256" key="1">
    <source>
        <dbReference type="ARBA" id="ARBA00006717"/>
    </source>
</evidence>
<dbReference type="PANTHER" id="PTHR11931">
    <property type="entry name" value="PHOSPHOGLYCERATE MUTASE"/>
    <property type="match status" value="1"/>
</dbReference>
<dbReference type="CDD" id="cd07067">
    <property type="entry name" value="HP_PGM_like"/>
    <property type="match status" value="1"/>
</dbReference>
<evidence type="ECO:0000256" key="3">
    <source>
        <dbReference type="ARBA" id="ARBA00022432"/>
    </source>
</evidence>
<evidence type="ECO:0000256" key="5">
    <source>
        <dbReference type="ARBA" id="ARBA00023235"/>
    </source>
</evidence>
<dbReference type="SUPFAM" id="SSF53254">
    <property type="entry name" value="Phosphoglycerate mutase-like"/>
    <property type="match status" value="1"/>
</dbReference>
<evidence type="ECO:0000256" key="4">
    <source>
        <dbReference type="ARBA" id="ARBA00023152"/>
    </source>
</evidence>
<keyword evidence="4" id="KW-0324">Glycolysis</keyword>
<reference evidence="8 10" key="1">
    <citation type="submission" date="2015-11" db="EMBL/GenBank/DDBJ databases">
        <title>Genomic analysis of 38 Legionella species identifies large and diverse effector repertoires.</title>
        <authorList>
            <person name="Burstein D."/>
            <person name="Amaro F."/>
            <person name="Zusman T."/>
            <person name="Lifshitz Z."/>
            <person name="Cohen O."/>
            <person name="Gilbert J.A."/>
            <person name="Pupko T."/>
            <person name="Shuman H.A."/>
            <person name="Segal G."/>
        </authorList>
    </citation>
    <scope>NUCLEOTIDE SEQUENCE [LARGE SCALE GENOMIC DNA]</scope>
    <source>
        <strain evidence="8 10">Lyon 8420412</strain>
    </source>
</reference>
<dbReference type="AlphaFoldDB" id="A0A378JF55"/>
<dbReference type="EMBL" id="UGOB01000001">
    <property type="protein sequence ID" value="STX46422.1"/>
    <property type="molecule type" value="Genomic_DNA"/>
</dbReference>
<feature type="binding site" evidence="7">
    <location>
        <begin position="88"/>
        <end position="91"/>
    </location>
    <ligand>
        <name>substrate</name>
    </ligand>
</feature>
<gene>
    <name evidence="9" type="primary">gpmA</name>
    <name evidence="8" type="ORF">Lgra_1432</name>
    <name evidence="9" type="ORF">NCTC12388_03186</name>
</gene>
<dbReference type="GO" id="GO:0004619">
    <property type="term" value="F:phosphoglycerate mutase activity"/>
    <property type="evidence" value="ECO:0007669"/>
    <property type="project" value="UniProtKB-EC"/>
</dbReference>
<dbReference type="Proteomes" id="UP000054691">
    <property type="component" value="Unassembled WGS sequence"/>
</dbReference>
<reference evidence="9 11" key="2">
    <citation type="submission" date="2018-06" db="EMBL/GenBank/DDBJ databases">
        <authorList>
            <consortium name="Pathogen Informatics"/>
            <person name="Doyle S."/>
        </authorList>
    </citation>
    <scope>NUCLEOTIDE SEQUENCE [LARGE SCALE GENOMIC DNA]</scope>
    <source>
        <strain evidence="9 11">NCTC12388</strain>
    </source>
</reference>
<evidence type="ECO:0000313" key="9">
    <source>
        <dbReference type="EMBL" id="STX46422.1"/>
    </source>
</evidence>
<dbReference type="Pfam" id="PF00300">
    <property type="entry name" value="His_Phos_1"/>
    <property type="match status" value="1"/>
</dbReference>
<comment type="similarity">
    <text evidence="1">Belongs to the phosphoglycerate mutase family. BPG-dependent PGAM subfamily.</text>
</comment>
<proteinExistence type="inferred from homology"/>